<dbReference type="InterPro" id="IPR019534">
    <property type="entry name" value="DUF2452"/>
</dbReference>
<dbReference type="STRING" id="400682.A0A1X7V906"/>
<reference evidence="1" key="2">
    <citation type="submission" date="2017-05" db="UniProtKB">
        <authorList>
            <consortium name="EnsemblMetazoa"/>
        </authorList>
    </citation>
    <scope>IDENTIFICATION</scope>
</reference>
<evidence type="ECO:0008006" key="3">
    <source>
        <dbReference type="Google" id="ProtNLM"/>
    </source>
</evidence>
<dbReference type="EnsemblMetazoa" id="XM_003385256.2">
    <property type="protein sequence ID" value="XP_003385304.1"/>
    <property type="gene ID" value="LOC100634476"/>
</dbReference>
<evidence type="ECO:0000313" key="2">
    <source>
        <dbReference type="Proteomes" id="UP000007879"/>
    </source>
</evidence>
<dbReference type="PANTHER" id="PTHR14553:SF1">
    <property type="entry name" value="SIMILAR TO CHROMOSOME 1 OPEN READING FRAME 50"/>
    <property type="match status" value="1"/>
</dbReference>
<dbReference type="AlphaFoldDB" id="A0A1X7V906"/>
<protein>
    <recommendedName>
        <fullName evidence="3">DUF2452 domain-containing protein</fullName>
    </recommendedName>
</protein>
<dbReference type="eggNOG" id="ENOG502QWKE">
    <property type="taxonomic scope" value="Eukaryota"/>
</dbReference>
<dbReference type="PANTHER" id="PTHR14553">
    <property type="entry name" value="UNCHARACTERIZED PROTEIN C1ORF50"/>
    <property type="match status" value="1"/>
</dbReference>
<name>A0A1X7V906_AMPQE</name>
<proteinExistence type="predicted"/>
<sequence length="191" mass="21496">MAERENKEILPFEKTPESLLLGGSASAKIVPREETVTQQLVSPRLVHKHYDPHDLVSLAAQVQQADEFVQATTTGKLQVVVDQIRYLQEQAHKILLSAKRDAQLHHAACNFVKVPGKIYHLYEKKNGTSYFSMLSPEEWGGNPPNTFLGSYKLEFDRSWTPLAEINEREKDIGSIHKAIMSAMPSSDEPQS</sequence>
<dbReference type="OrthoDB" id="9995764at2759"/>
<evidence type="ECO:0000313" key="1">
    <source>
        <dbReference type="EnsemblMetazoa" id="Aqu2.1.36254_001"/>
    </source>
</evidence>
<organism evidence="1">
    <name type="scientific">Amphimedon queenslandica</name>
    <name type="common">Sponge</name>
    <dbReference type="NCBI Taxonomy" id="400682"/>
    <lineage>
        <taxon>Eukaryota</taxon>
        <taxon>Metazoa</taxon>
        <taxon>Porifera</taxon>
        <taxon>Demospongiae</taxon>
        <taxon>Heteroscleromorpha</taxon>
        <taxon>Haplosclerida</taxon>
        <taxon>Niphatidae</taxon>
        <taxon>Amphimedon</taxon>
    </lineage>
</organism>
<dbReference type="OMA" id="RSKDIAM"/>
<gene>
    <name evidence="1" type="primary">100634476</name>
</gene>
<dbReference type="Proteomes" id="UP000007879">
    <property type="component" value="Unassembled WGS sequence"/>
</dbReference>
<dbReference type="KEGG" id="aqu:100634476"/>
<dbReference type="EnsemblMetazoa" id="Aqu2.1.36254_001">
    <property type="protein sequence ID" value="Aqu2.1.36254_001"/>
    <property type="gene ID" value="Aqu2.1.36254"/>
</dbReference>
<accession>A0A1X7V906</accession>
<dbReference type="Pfam" id="PF10504">
    <property type="entry name" value="DUF2452"/>
    <property type="match status" value="1"/>
</dbReference>
<keyword evidence="2" id="KW-1185">Reference proteome</keyword>
<dbReference type="InParanoid" id="A0A1X7V906"/>
<reference evidence="2" key="1">
    <citation type="journal article" date="2010" name="Nature">
        <title>The Amphimedon queenslandica genome and the evolution of animal complexity.</title>
        <authorList>
            <person name="Srivastava M."/>
            <person name="Simakov O."/>
            <person name="Chapman J."/>
            <person name="Fahey B."/>
            <person name="Gauthier M.E."/>
            <person name="Mitros T."/>
            <person name="Richards G.S."/>
            <person name="Conaco C."/>
            <person name="Dacre M."/>
            <person name="Hellsten U."/>
            <person name="Larroux C."/>
            <person name="Putnam N.H."/>
            <person name="Stanke M."/>
            <person name="Adamska M."/>
            <person name="Darling A."/>
            <person name="Degnan S.M."/>
            <person name="Oakley T.H."/>
            <person name="Plachetzki D.C."/>
            <person name="Zhai Y."/>
            <person name="Adamski M."/>
            <person name="Calcino A."/>
            <person name="Cummins S.F."/>
            <person name="Goodstein D.M."/>
            <person name="Harris C."/>
            <person name="Jackson D.J."/>
            <person name="Leys S.P."/>
            <person name="Shu S."/>
            <person name="Woodcroft B.J."/>
            <person name="Vervoort M."/>
            <person name="Kosik K.S."/>
            <person name="Manning G."/>
            <person name="Degnan B.M."/>
            <person name="Rokhsar D.S."/>
        </authorList>
    </citation>
    <scope>NUCLEOTIDE SEQUENCE [LARGE SCALE GENOMIC DNA]</scope>
</reference>